<dbReference type="Proteomes" id="UP001596169">
    <property type="component" value="Unassembled WGS sequence"/>
</dbReference>
<gene>
    <name evidence="1" type="ORF">ACFPZP_11905</name>
</gene>
<keyword evidence="2" id="KW-1185">Reference proteome</keyword>
<comment type="caution">
    <text evidence="1">The sequence shown here is derived from an EMBL/GenBank/DDBJ whole genome shotgun (WGS) entry which is preliminary data.</text>
</comment>
<name>A0ABW1PYQ3_9ENTR</name>
<accession>A0ABW1PYQ3</accession>
<organism evidence="1 2">
    <name type="scientific">Citrobacter bitternis</name>
    <dbReference type="NCBI Taxonomy" id="1585982"/>
    <lineage>
        <taxon>Bacteria</taxon>
        <taxon>Pseudomonadati</taxon>
        <taxon>Pseudomonadota</taxon>
        <taxon>Gammaproteobacteria</taxon>
        <taxon>Enterobacterales</taxon>
        <taxon>Enterobacteriaceae</taxon>
        <taxon>Citrobacter</taxon>
    </lineage>
</organism>
<evidence type="ECO:0008006" key="3">
    <source>
        <dbReference type="Google" id="ProtNLM"/>
    </source>
</evidence>
<evidence type="ECO:0000313" key="1">
    <source>
        <dbReference type="EMBL" id="MFC6121751.1"/>
    </source>
</evidence>
<protein>
    <recommendedName>
        <fullName evidence="3">ANR family transcriptional regulator</fullName>
    </recommendedName>
</protein>
<evidence type="ECO:0000313" key="2">
    <source>
        <dbReference type="Proteomes" id="UP001596169"/>
    </source>
</evidence>
<reference evidence="2" key="1">
    <citation type="journal article" date="2019" name="Int. J. Syst. Evol. Microbiol.">
        <title>The Global Catalogue of Microorganisms (GCM) 10K type strain sequencing project: providing services to taxonomists for standard genome sequencing and annotation.</title>
        <authorList>
            <consortium name="The Broad Institute Genomics Platform"/>
            <consortium name="The Broad Institute Genome Sequencing Center for Infectious Disease"/>
            <person name="Wu L."/>
            <person name="Ma J."/>
        </authorList>
    </citation>
    <scope>NUCLEOTIDE SEQUENCE [LARGE SCALE GENOMIC DNA]</scope>
    <source>
        <strain evidence="2">JCM30009</strain>
    </source>
</reference>
<proteinExistence type="predicted"/>
<dbReference type="EMBL" id="JBHSRG010000005">
    <property type="protein sequence ID" value="MFC6121751.1"/>
    <property type="molecule type" value="Genomic_DNA"/>
</dbReference>
<sequence length="51" mass="6294">MTSKLKQRRMRRLRDDVAWWMAEAREWKQIALEHADTLAEMRRQMAAHQKQ</sequence>
<dbReference type="RefSeq" id="WP_378108963.1">
    <property type="nucleotide sequence ID" value="NZ_JBHSRG010000005.1"/>
</dbReference>